<keyword evidence="1" id="KW-0812">Transmembrane</keyword>
<keyword evidence="4" id="KW-1185">Reference proteome</keyword>
<organism evidence="3 4">
    <name type="scientific">Variovorax humicola</name>
    <dbReference type="NCBI Taxonomy" id="1769758"/>
    <lineage>
        <taxon>Bacteria</taxon>
        <taxon>Pseudomonadati</taxon>
        <taxon>Pseudomonadota</taxon>
        <taxon>Betaproteobacteria</taxon>
        <taxon>Burkholderiales</taxon>
        <taxon>Comamonadaceae</taxon>
        <taxon>Variovorax</taxon>
    </lineage>
</organism>
<dbReference type="EMBL" id="JBBKZV010000010">
    <property type="protein sequence ID" value="MEJ8823829.1"/>
    <property type="molecule type" value="Genomic_DNA"/>
</dbReference>
<sequence>MNKPVAIHPDGAGSRPSPVRLSFEESLRIGPWKLAWILVVPLAFWLVVAKTILVMNGFFWAPKDDVGLVAIAKWLSWFVSLRYLFAVMVAFVIQRWLFRRHRWAIVPIAVLVVFALALLLTMIKPDQTIMATVAKWSQSAWQQYRGLVACLSRDAVSVACIVLVFGIVIRATPRAAHVAMVTVLQGVVVLLCLLVGIDLAYQFGTGQPASTRVLLFALENAEDMVPMVKSEVTGFRLMGLFGGAVLALVWAWYKYPVVRRPERIGPGSYSGGAIAMLGSLAILLPAPHPGSAEVTRFSEGTLVTLARTALPSAAQDGDVNITREFRRVGRPPWFSAEMKLQATDKTQRRNVVIVMLESIRAKSSTVNVPTLPTMPFLKKLAEDGLMVEDMSAVAPRTAAAWIAILTGQYPLANQDTARWAVLNQRFPHIRSLPSALREAGYATSFFTPTELGFQSDPEVIKSFNFEFVQTEAELARPGEEWPTYFGIADESMLKPIMSWTSTQVQAKRPFFTAVMTNVGHHSYQTPSTWKKIRFEGVSDPVLQSYYNCLAYIDSVLEQLVEGYRRLGVLDDTIFVFVGDHGVMFDEHNVKQSFNTLYEEALRVPAVIYAPGLPLRGMRVKGARQQIDILPTITDLLGYRIEGAQLPGQSLLGPVAADRELFFTSSIDWSALAMRRGPRKYIQTLDGRQPIEIFDLDQDPDELRPLANVAEAEIAGAKEDMFEWRAQAELSMFARPDRGAVSTAPWLHK</sequence>
<evidence type="ECO:0000256" key="1">
    <source>
        <dbReference type="SAM" id="Phobius"/>
    </source>
</evidence>
<evidence type="ECO:0000259" key="2">
    <source>
        <dbReference type="Pfam" id="PF00884"/>
    </source>
</evidence>
<feature type="transmembrane region" description="Helical" evidence="1">
    <location>
        <begin position="34"/>
        <end position="54"/>
    </location>
</feature>
<accession>A0ABU8W195</accession>
<evidence type="ECO:0000313" key="4">
    <source>
        <dbReference type="Proteomes" id="UP001363010"/>
    </source>
</evidence>
<evidence type="ECO:0000313" key="3">
    <source>
        <dbReference type="EMBL" id="MEJ8823829.1"/>
    </source>
</evidence>
<dbReference type="InterPro" id="IPR052701">
    <property type="entry name" value="GAG_Ulvan_Degrading_Sulfatases"/>
</dbReference>
<dbReference type="SUPFAM" id="SSF53649">
    <property type="entry name" value="Alkaline phosphatase-like"/>
    <property type="match status" value="1"/>
</dbReference>
<dbReference type="Pfam" id="PF00884">
    <property type="entry name" value="Sulfatase"/>
    <property type="match status" value="1"/>
</dbReference>
<feature type="transmembrane region" description="Helical" evidence="1">
    <location>
        <begin position="267"/>
        <end position="286"/>
    </location>
</feature>
<dbReference type="CDD" id="cd16015">
    <property type="entry name" value="LTA_synthase"/>
    <property type="match status" value="1"/>
</dbReference>
<protein>
    <submittedName>
        <fullName evidence="3">LTA synthase family protein</fullName>
    </submittedName>
</protein>
<comment type="caution">
    <text evidence="3">The sequence shown here is derived from an EMBL/GenBank/DDBJ whole genome shotgun (WGS) entry which is preliminary data.</text>
</comment>
<dbReference type="InterPro" id="IPR000917">
    <property type="entry name" value="Sulfatase_N"/>
</dbReference>
<proteinExistence type="predicted"/>
<feature type="transmembrane region" description="Helical" evidence="1">
    <location>
        <begin position="74"/>
        <end position="93"/>
    </location>
</feature>
<gene>
    <name evidence="3" type="ORF">WKW80_17590</name>
</gene>
<feature type="transmembrane region" description="Helical" evidence="1">
    <location>
        <begin position="234"/>
        <end position="255"/>
    </location>
</feature>
<name>A0ABU8W195_9BURK</name>
<dbReference type="InterPro" id="IPR017850">
    <property type="entry name" value="Alkaline_phosphatase_core_sf"/>
</dbReference>
<feature type="domain" description="Sulfatase N-terminal" evidence="2">
    <location>
        <begin position="349"/>
        <end position="638"/>
    </location>
</feature>
<feature type="transmembrane region" description="Helical" evidence="1">
    <location>
        <begin position="176"/>
        <end position="197"/>
    </location>
</feature>
<dbReference type="RefSeq" id="WP_340364867.1">
    <property type="nucleotide sequence ID" value="NZ_JBBKZV010000010.1"/>
</dbReference>
<dbReference type="Proteomes" id="UP001363010">
    <property type="component" value="Unassembled WGS sequence"/>
</dbReference>
<dbReference type="PANTHER" id="PTHR43751:SF3">
    <property type="entry name" value="SULFATASE N-TERMINAL DOMAIN-CONTAINING PROTEIN"/>
    <property type="match status" value="1"/>
</dbReference>
<keyword evidence="1" id="KW-0472">Membrane</keyword>
<reference evidence="3 4" key="1">
    <citation type="submission" date="2024-03" db="EMBL/GenBank/DDBJ databases">
        <title>Novel species of the genus Variovorax.</title>
        <authorList>
            <person name="Liu Q."/>
            <person name="Xin Y.-H."/>
        </authorList>
    </citation>
    <scope>NUCLEOTIDE SEQUENCE [LARGE SCALE GENOMIC DNA]</scope>
    <source>
        <strain evidence="3 4">KACC 18501</strain>
    </source>
</reference>
<feature type="transmembrane region" description="Helical" evidence="1">
    <location>
        <begin position="105"/>
        <end position="123"/>
    </location>
</feature>
<dbReference type="Gene3D" id="3.40.720.10">
    <property type="entry name" value="Alkaline Phosphatase, subunit A"/>
    <property type="match status" value="1"/>
</dbReference>
<keyword evidence="1" id="KW-1133">Transmembrane helix</keyword>
<dbReference type="PANTHER" id="PTHR43751">
    <property type="entry name" value="SULFATASE"/>
    <property type="match status" value="1"/>
</dbReference>
<feature type="transmembrane region" description="Helical" evidence="1">
    <location>
        <begin position="143"/>
        <end position="169"/>
    </location>
</feature>